<dbReference type="Pfam" id="PF00378">
    <property type="entry name" value="ECH_1"/>
    <property type="match status" value="2"/>
</dbReference>
<organism evidence="2 3">
    <name type="scientific">Geodia barretti</name>
    <name type="common">Barrett's horny sponge</name>
    <dbReference type="NCBI Taxonomy" id="519541"/>
    <lineage>
        <taxon>Eukaryota</taxon>
        <taxon>Metazoa</taxon>
        <taxon>Porifera</taxon>
        <taxon>Demospongiae</taxon>
        <taxon>Heteroscleromorpha</taxon>
        <taxon>Tetractinellida</taxon>
        <taxon>Astrophorina</taxon>
        <taxon>Geodiidae</taxon>
        <taxon>Geodia</taxon>
    </lineage>
</organism>
<dbReference type="AlphaFoldDB" id="A0AA35W0Z9"/>
<accession>A0AA35W0Z9</accession>
<dbReference type="Gene3D" id="3.90.226.10">
    <property type="entry name" value="2-enoyl-CoA Hydratase, Chain A, domain 1"/>
    <property type="match status" value="1"/>
</dbReference>
<dbReference type="GO" id="GO:0003824">
    <property type="term" value="F:catalytic activity"/>
    <property type="evidence" value="ECO:0007669"/>
    <property type="project" value="InterPro"/>
</dbReference>
<dbReference type="Proteomes" id="UP001174909">
    <property type="component" value="Unassembled WGS sequence"/>
</dbReference>
<evidence type="ECO:0000313" key="2">
    <source>
        <dbReference type="EMBL" id="CAI7990889.1"/>
    </source>
</evidence>
<dbReference type="InterPro" id="IPR029045">
    <property type="entry name" value="ClpP/crotonase-like_dom_sf"/>
</dbReference>
<comment type="similarity">
    <text evidence="1">Belongs to the enoyl-CoA hydratase/isomerase family.</text>
</comment>
<dbReference type="SUPFAM" id="SSF52096">
    <property type="entry name" value="ClpP/crotonase"/>
    <property type="match status" value="1"/>
</dbReference>
<keyword evidence="3" id="KW-1185">Reference proteome</keyword>
<evidence type="ECO:0000256" key="1">
    <source>
        <dbReference type="RuleBase" id="RU003707"/>
    </source>
</evidence>
<dbReference type="CDD" id="cd06558">
    <property type="entry name" value="crotonase-like"/>
    <property type="match status" value="1"/>
</dbReference>
<reference evidence="2" key="1">
    <citation type="submission" date="2023-03" db="EMBL/GenBank/DDBJ databases">
        <authorList>
            <person name="Steffen K."/>
            <person name="Cardenas P."/>
        </authorList>
    </citation>
    <scope>NUCLEOTIDE SEQUENCE</scope>
</reference>
<dbReference type="InterPro" id="IPR018376">
    <property type="entry name" value="Enoyl-CoA_hyd/isom_CS"/>
</dbReference>
<dbReference type="InterPro" id="IPR001753">
    <property type="entry name" value="Enoyl-CoA_hydra/iso"/>
</dbReference>
<protein>
    <submittedName>
        <fullName evidence="2">3-hydroxypropionyl-coenzyme A dehydratase</fullName>
    </submittedName>
</protein>
<dbReference type="EMBL" id="CASHTH010000085">
    <property type="protein sequence ID" value="CAI7990889.1"/>
    <property type="molecule type" value="Genomic_DNA"/>
</dbReference>
<sequence>MTDYSSYQHLLIEKSDGIITLTMNRPETLNSTNFRLHNELSRIWLDIGADPEVRVAVVTGAGEAFSAGGDFEMIEQAIDNPAIVAQNTKEAGDIVYNILNLDKPVISAINGVAVGAGLAVALMADISIAAEDARITDGHIRLGAKYYLLTCDFLDGKEAERIGLVSMAVPRDELMETAMRVARRLADGPQPAIRFTKRALNQWLRQAGHTSFDYSLLAEALGFFGDDVKEAWPRCASDGGPNTRRRKTRDVGTFSCQIEVFSADGSPLLTRLGVEPRRRIQSELADGSIVEDAIGEARVSVEGVETTTIVVFVGEGAPTLLGAYTLEGALLMVDPIRQQLAPTHALRMANLIEFIDSEVPQH</sequence>
<proteinExistence type="inferred from homology"/>
<dbReference type="PANTHER" id="PTHR43459:SF3">
    <property type="entry name" value="ENOYL-COA HYDRATASE ECHA15 (ENOYL HYDRASE) (UNSATURATED ACYL-COA HYDRATASE) (CROTONASE)-RELATED"/>
    <property type="match status" value="1"/>
</dbReference>
<dbReference type="PANTHER" id="PTHR43459">
    <property type="entry name" value="ENOYL-COA HYDRATASE"/>
    <property type="match status" value="1"/>
</dbReference>
<dbReference type="PROSITE" id="PS00166">
    <property type="entry name" value="ENOYL_COA_HYDRATASE"/>
    <property type="match status" value="1"/>
</dbReference>
<dbReference type="Gene3D" id="1.10.12.10">
    <property type="entry name" value="Lyase 2-enoyl-coa Hydratase, Chain A, domain 2"/>
    <property type="match status" value="1"/>
</dbReference>
<gene>
    <name evidence="2" type="ORF">GBAR_LOCUS574</name>
</gene>
<comment type="caution">
    <text evidence="2">The sequence shown here is derived from an EMBL/GenBank/DDBJ whole genome shotgun (WGS) entry which is preliminary data.</text>
</comment>
<name>A0AA35W0Z9_GEOBA</name>
<evidence type="ECO:0000313" key="3">
    <source>
        <dbReference type="Proteomes" id="UP001174909"/>
    </source>
</evidence>
<dbReference type="InterPro" id="IPR014748">
    <property type="entry name" value="Enoyl-CoA_hydra_C"/>
</dbReference>